<dbReference type="GO" id="GO:0015074">
    <property type="term" value="P:DNA integration"/>
    <property type="evidence" value="ECO:0007669"/>
    <property type="project" value="InterPro"/>
</dbReference>
<evidence type="ECO:0000313" key="3">
    <source>
        <dbReference type="EMBL" id="RUR67542.1"/>
    </source>
</evidence>
<comment type="caution">
    <text evidence="3">The sequence shown here is derived from an EMBL/GenBank/DDBJ whole genome shotgun (WGS) entry which is preliminary data.</text>
</comment>
<accession>A0A3S0Z8X2</accession>
<reference evidence="3 4" key="1">
    <citation type="submission" date="2018-12" db="EMBL/GenBank/DDBJ databases">
        <title>The genome sequences of Variovorax guangxiensis DSM 27352.</title>
        <authorList>
            <person name="Gao J."/>
            <person name="Sun J."/>
        </authorList>
    </citation>
    <scope>NUCLEOTIDE SEQUENCE [LARGE SCALE GENOMIC DNA]</scope>
    <source>
        <strain evidence="3 4">DSM 27352</strain>
    </source>
</reference>
<dbReference type="PROSITE" id="PS50994">
    <property type="entry name" value="INTEGRASE"/>
    <property type="match status" value="1"/>
</dbReference>
<evidence type="ECO:0000259" key="2">
    <source>
        <dbReference type="PROSITE" id="PS50994"/>
    </source>
</evidence>
<gene>
    <name evidence="3" type="ORF">EJP67_10795</name>
</gene>
<feature type="region of interest" description="Disordered" evidence="1">
    <location>
        <begin position="827"/>
        <end position="883"/>
    </location>
</feature>
<dbReference type="SUPFAM" id="SSF53098">
    <property type="entry name" value="Ribonuclease H-like"/>
    <property type="match status" value="1"/>
</dbReference>
<dbReference type="OrthoDB" id="5439087at2"/>
<dbReference type="Gene3D" id="3.30.420.10">
    <property type="entry name" value="Ribonuclease H-like superfamily/Ribonuclease H"/>
    <property type="match status" value="1"/>
</dbReference>
<dbReference type="Proteomes" id="UP000281118">
    <property type="component" value="Unassembled WGS sequence"/>
</dbReference>
<feature type="compositionally biased region" description="Low complexity" evidence="1">
    <location>
        <begin position="847"/>
        <end position="865"/>
    </location>
</feature>
<dbReference type="RefSeq" id="WP_126021681.1">
    <property type="nucleotide sequence ID" value="NZ_RXFT01000003.1"/>
</dbReference>
<dbReference type="AlphaFoldDB" id="A0A3S0Z8X2"/>
<feature type="domain" description="Integrase catalytic" evidence="2">
    <location>
        <begin position="506"/>
        <end position="698"/>
    </location>
</feature>
<evidence type="ECO:0000256" key="1">
    <source>
        <dbReference type="SAM" id="MobiDB-lite"/>
    </source>
</evidence>
<evidence type="ECO:0000313" key="4">
    <source>
        <dbReference type="Proteomes" id="UP000281118"/>
    </source>
</evidence>
<proteinExistence type="predicted"/>
<dbReference type="GO" id="GO:0003676">
    <property type="term" value="F:nucleic acid binding"/>
    <property type="evidence" value="ECO:0007669"/>
    <property type="project" value="InterPro"/>
</dbReference>
<sequence>MLNAKEFAAWATATNLSPDTVELIQRLRNSEPGRRVTNTAGNFCGGFPSQKLGKVIQWESMTGERACVLLWEYDADTFEVWDQCLQVKLNYTLPNGRRSGVRTWIDFLKLDATGAAAVDFKTSAELAKLCVEQPYRWVQTGPDSWDQPPAYEACKRLGLDYYILTDRDIPYTLARNIDFLRPRLLRRFDIPQESMTLLRSRLEGEQRMQLSEAIALIGDPDVIYEGHFQRHWHLELASEPLANIDCAWVYLNAETFPIYQAVERCRDPRRQRQIDPNTILPGSTVTWGHKTYFMLNRTAAFVFLQTPEAPLAELPCKEFRRLVLAQEIEVNGPVSIATEEGLARLQRASTKSLLDATNKLIAIEKYDKGVAISDLGVSERSILRWKAKYRESEARFGNGFIELISEDDKKGNRTPRTEEKELELLAKAFEFLRESVPRDPSAGYAYYTALCTTEHVAPRSQASFYRHWKQQDIHEITEDREGKRAAYCELPPRVTGGRHIEQGPAEGDSPFSRVHIDHRQSDMFCRKLNGIQLLGKPWFSIAIDAYTRLVLALWVSMLAPSHASVMMVVRDIVRRHGKLPMMLITDGGVEFQAVLIKQMLAFYHCEHALRPASEPRYGNPVERLNLSIDHQLTTVLLGSNEVLKTPRMSSKTHDPRELAYLTVPALAQKVEDLLFGKYPDMPHGTLGSTPNQVLRSASITQGTSWGIPRTFDDVFVWNTMAKAHKHGGLMRQRDGIRLNGHNYYSAEIAGWTHKKMEDVPFYDPEDPTYIAARINRQWERCPLIDSQMRRLPPEGFRKYYLSEHIFLSRPSTSKKDRDAFRNALGQSYIDAEREREQQQLQDEEETAATPASSPAQSPAKPQTAPEASASASLKPFPISRRRN</sequence>
<protein>
    <recommendedName>
        <fullName evidence="2">Integrase catalytic domain-containing protein</fullName>
    </recommendedName>
</protein>
<name>A0A3S0Z8X2_9BURK</name>
<dbReference type="InterPro" id="IPR012337">
    <property type="entry name" value="RNaseH-like_sf"/>
</dbReference>
<organism evidence="3 4">
    <name type="scientific">Variovorax guangxiensis</name>
    <dbReference type="NCBI Taxonomy" id="1775474"/>
    <lineage>
        <taxon>Bacteria</taxon>
        <taxon>Pseudomonadati</taxon>
        <taxon>Pseudomonadota</taxon>
        <taxon>Betaproteobacteria</taxon>
        <taxon>Burkholderiales</taxon>
        <taxon>Comamonadaceae</taxon>
        <taxon>Variovorax</taxon>
    </lineage>
</organism>
<dbReference type="InterPro" id="IPR036397">
    <property type="entry name" value="RNaseH_sf"/>
</dbReference>
<dbReference type="EMBL" id="RXFT01000003">
    <property type="protein sequence ID" value="RUR67542.1"/>
    <property type="molecule type" value="Genomic_DNA"/>
</dbReference>
<dbReference type="InterPro" id="IPR001584">
    <property type="entry name" value="Integrase_cat-core"/>
</dbReference>